<name>A0ABP8MXJ0_9BACT</name>
<proteinExistence type="predicted"/>
<organism evidence="1 2">
    <name type="scientific">Novipirellula rosea</name>
    <dbReference type="NCBI Taxonomy" id="1031540"/>
    <lineage>
        <taxon>Bacteria</taxon>
        <taxon>Pseudomonadati</taxon>
        <taxon>Planctomycetota</taxon>
        <taxon>Planctomycetia</taxon>
        <taxon>Pirellulales</taxon>
        <taxon>Pirellulaceae</taxon>
        <taxon>Novipirellula</taxon>
    </lineage>
</organism>
<dbReference type="Proteomes" id="UP001500840">
    <property type="component" value="Unassembled WGS sequence"/>
</dbReference>
<reference evidence="2" key="1">
    <citation type="journal article" date="2019" name="Int. J. Syst. Evol. Microbiol.">
        <title>The Global Catalogue of Microorganisms (GCM) 10K type strain sequencing project: providing services to taxonomists for standard genome sequencing and annotation.</title>
        <authorList>
            <consortium name="The Broad Institute Genomics Platform"/>
            <consortium name="The Broad Institute Genome Sequencing Center for Infectious Disease"/>
            <person name="Wu L."/>
            <person name="Ma J."/>
        </authorList>
    </citation>
    <scope>NUCLEOTIDE SEQUENCE [LARGE SCALE GENOMIC DNA]</scope>
    <source>
        <strain evidence="2">JCM 17759</strain>
    </source>
</reference>
<accession>A0ABP8MXJ0</accession>
<evidence type="ECO:0000313" key="1">
    <source>
        <dbReference type="EMBL" id="GAA4456655.1"/>
    </source>
</evidence>
<keyword evidence="2" id="KW-1185">Reference proteome</keyword>
<protein>
    <submittedName>
        <fullName evidence="1">Uncharacterized protein</fullName>
    </submittedName>
</protein>
<comment type="caution">
    <text evidence="1">The sequence shown here is derived from an EMBL/GenBank/DDBJ whole genome shotgun (WGS) entry which is preliminary data.</text>
</comment>
<sequence length="62" mass="6917">MFAADVATATDHVGEDKDRRIVALDSFVCPLIRLSKNTRRCLCPSHTRGFYGGLPMKRFAFG</sequence>
<evidence type="ECO:0000313" key="2">
    <source>
        <dbReference type="Proteomes" id="UP001500840"/>
    </source>
</evidence>
<gene>
    <name evidence="1" type="ORF">GCM10023156_32400</name>
</gene>
<dbReference type="EMBL" id="BAABGA010000037">
    <property type="protein sequence ID" value="GAA4456655.1"/>
    <property type="molecule type" value="Genomic_DNA"/>
</dbReference>